<name>A0ABT6YCJ1_9BACT</name>
<organism evidence="2 3">
    <name type="scientific">Flectobacillus roseus</name>
    <dbReference type="NCBI Taxonomy" id="502259"/>
    <lineage>
        <taxon>Bacteria</taxon>
        <taxon>Pseudomonadati</taxon>
        <taxon>Bacteroidota</taxon>
        <taxon>Cytophagia</taxon>
        <taxon>Cytophagales</taxon>
        <taxon>Flectobacillaceae</taxon>
        <taxon>Flectobacillus</taxon>
    </lineage>
</organism>
<keyword evidence="3" id="KW-1185">Reference proteome</keyword>
<proteinExistence type="predicted"/>
<reference evidence="2 3" key="1">
    <citation type="submission" date="2023-05" db="EMBL/GenBank/DDBJ databases">
        <title>Novel species of genus Flectobacillus isolated from stream in China.</title>
        <authorList>
            <person name="Lu H."/>
        </authorList>
    </citation>
    <scope>NUCLEOTIDE SEQUENCE [LARGE SCALE GENOMIC DNA]</scope>
    <source>
        <strain evidence="2 3">KCTC 42575</strain>
    </source>
</reference>
<evidence type="ECO:0000313" key="3">
    <source>
        <dbReference type="Proteomes" id="UP001236507"/>
    </source>
</evidence>
<dbReference type="SUPFAM" id="SSF48695">
    <property type="entry name" value="Multiheme cytochromes"/>
    <property type="match status" value="4"/>
</dbReference>
<evidence type="ECO:0000313" key="2">
    <source>
        <dbReference type="EMBL" id="MDI9861235.1"/>
    </source>
</evidence>
<dbReference type="InterPro" id="IPR036280">
    <property type="entry name" value="Multihaem_cyt_sf"/>
</dbReference>
<dbReference type="PANTHER" id="PTHR35038">
    <property type="entry name" value="DISSIMILATORY SULFITE REDUCTASE SIRA"/>
    <property type="match status" value="1"/>
</dbReference>
<comment type="caution">
    <text evidence="2">The sequence shown here is derived from an EMBL/GenBank/DDBJ whole genome shotgun (WGS) entry which is preliminary data.</text>
</comment>
<dbReference type="PANTHER" id="PTHR35038:SF6">
    <property type="entry name" value="SURFACE LOCALIZED DECAHEME CYTOCHROME C LIPOPROTEIN"/>
    <property type="match status" value="1"/>
</dbReference>
<evidence type="ECO:0008006" key="4">
    <source>
        <dbReference type="Google" id="ProtNLM"/>
    </source>
</evidence>
<dbReference type="RefSeq" id="WP_283345724.1">
    <property type="nucleotide sequence ID" value="NZ_JASHIF010000018.1"/>
</dbReference>
<dbReference type="InterPro" id="IPR051829">
    <property type="entry name" value="Multiheme_Cytochr_ET"/>
</dbReference>
<keyword evidence="1" id="KW-0732">Signal</keyword>
<dbReference type="EMBL" id="JASHIF010000018">
    <property type="protein sequence ID" value="MDI9861235.1"/>
    <property type="molecule type" value="Genomic_DNA"/>
</dbReference>
<dbReference type="Gene3D" id="3.90.10.10">
    <property type="entry name" value="Cytochrome C3"/>
    <property type="match status" value="16"/>
</dbReference>
<dbReference type="Proteomes" id="UP001236507">
    <property type="component" value="Unassembled WGS sequence"/>
</dbReference>
<dbReference type="CDD" id="cd08168">
    <property type="entry name" value="Cytochrom_C3"/>
    <property type="match status" value="1"/>
</dbReference>
<evidence type="ECO:0000256" key="1">
    <source>
        <dbReference type="ARBA" id="ARBA00022729"/>
    </source>
</evidence>
<gene>
    <name evidence="2" type="ORF">QM524_18600</name>
</gene>
<accession>A0ABT6YCJ1</accession>
<protein>
    <recommendedName>
        <fullName evidence="4">Cytochrome c7-like domain-containing protein</fullName>
    </recommendedName>
</protein>
<sequence length="1217" mass="131905">MFGRLAVLAQSPHGKNFTMDCAKCHNSGGWKFDAKKSKFNHSATGFALTGQHQAINCKACHTTLTFKKATSNCASCHTDRHNQTVGNNCARCHSTQSWLVSNITKLHEQTSFPLTGVHATIDCKKCHTSETSLQFKPTGLACVDCHRKDFRQTSNPNHTKLNLSTECNMCHNTMTSWKNALFPDHNSIYPLTGAHAAIAKDCQKCHIGGNFNNTPKDCAGCHKADFAKTSNPNHIKLNFSNDCASCHTTKPTWKPASFVTHNTIFAITGAHASIANNCYDCHKGGNFNNTPNDCNGCHATDFKKTSNPNHQTLGFSTDCASCHTTNPSWLPARFVQHDNFYPLTGGHKNIRCNECHKNAVYTNTPKDCNSCHNTIYNSSVNPSHKTMNLSTDCASCHTTAVGWRPTNFNHSTYYPLTGAHANIQSNCVACHKGDVKNTPKDCNGCHNTNYKSTSNPNHNTLNLSTDCASCHTTKSGWKPTSFNHSTFYPLTGAHAAIANNCASCHKGDVKNTPKDCNGCHNTNYNSTTSPNHKTSGFSTDCASCHTTNAGWTPASFKAHDAFYPLTGAHATISCKDCHKNGNYTNTPKDCNSCHNAKYVAAVNPNHVGMNLSKDCASCHTTKPGWRPTNFNHSTIYPLTGAHSTIANNCTACHKGDVKNTPKDCNGCHSINYQNAVNPNHTSLNLSRDCASCHTTNAGWRPTSFNHNTIYPLTGAHSTIANNCTTCHKGDVKNTPKDCNGCHSANYQTSANPNHTTLNLSRDCASCHTTKAGWRPTNFNHSTIYPLTGAHSAIANNCTACHKGDVKNTPKDCNGCHSANYQTSANPNHTTLNLSRDCASCHTTNAGWRPTSFNHAVYYPLTGAHAGVANNCTACHKGDVKNTPKDCNGCHSANYQTSANPNHTTLNLSRDCASCHTTNAGWRPTSFNHAVYYPLTGAHAGVANNCTACHKGDVKNTPKDCNGCHNAAYNNAANPNHKAAGISTDCASCHSTNPGWRPSTFNHNVYYPLTGAHANIASNCASCHPNGRFKNTPTDCNSCHSGAYNSAASPNHSAINLSRDCASCHSTNPSWRPSTFNHNSKYPLMGAHAALASNCTACHAGGNYSHNGCYSCHASAYNRATPSHTASQFPTTCTDCHSQNAWKPANWNHDASYFPIYSGKHKGKWNTCTDCHTSPNNYSIFNCLNCHKKTDTDKDHRQIRGYSYDNNSCYACHPRGSS</sequence>